<dbReference type="InterPro" id="IPR004821">
    <property type="entry name" value="Cyt_trans-like"/>
</dbReference>
<organism evidence="4 5">
    <name type="scientific">Niallia endozanthoxylica</name>
    <dbReference type="NCBI Taxonomy" id="2036016"/>
    <lineage>
        <taxon>Bacteria</taxon>
        <taxon>Bacillati</taxon>
        <taxon>Bacillota</taxon>
        <taxon>Bacilli</taxon>
        <taxon>Bacillales</taxon>
        <taxon>Bacillaceae</taxon>
        <taxon>Niallia</taxon>
    </lineage>
</organism>
<dbReference type="OrthoDB" id="9802794at2"/>
<feature type="domain" description="Cytidyltransferase-like" evidence="2">
    <location>
        <begin position="6"/>
        <end position="147"/>
    </location>
</feature>
<evidence type="ECO:0000256" key="1">
    <source>
        <dbReference type="PIRSR" id="PIRSR004776-1"/>
    </source>
</evidence>
<dbReference type="GO" id="GO:0000309">
    <property type="term" value="F:nicotinamide-nucleotide adenylyltransferase activity"/>
    <property type="evidence" value="ECO:0007669"/>
    <property type="project" value="UniProtKB-EC"/>
</dbReference>
<feature type="binding site" evidence="1">
    <location>
        <begin position="110"/>
        <end position="112"/>
    </location>
    <ligand>
        <name>NAD(+)</name>
        <dbReference type="ChEBI" id="CHEBI:57540"/>
        <label>1</label>
    </ligand>
</feature>
<dbReference type="InterPro" id="IPR014729">
    <property type="entry name" value="Rossmann-like_a/b/a_fold"/>
</dbReference>
<dbReference type="GO" id="GO:0009435">
    <property type="term" value="P:NAD+ biosynthetic process"/>
    <property type="evidence" value="ECO:0007669"/>
    <property type="project" value="InterPro"/>
</dbReference>
<dbReference type="SUPFAM" id="SSF52374">
    <property type="entry name" value="Nucleotidylyl transferase"/>
    <property type="match status" value="1"/>
</dbReference>
<dbReference type="EC" id="2.7.1.22" evidence="4"/>
<dbReference type="NCBIfam" id="NF005988">
    <property type="entry name" value="PRK08099.1"/>
    <property type="match status" value="1"/>
</dbReference>
<dbReference type="Gene3D" id="3.40.50.300">
    <property type="entry name" value="P-loop containing nucleotide triphosphate hydrolases"/>
    <property type="match status" value="1"/>
</dbReference>
<dbReference type="InterPro" id="IPR016429">
    <property type="entry name" value="NAD_NadR"/>
</dbReference>
<gene>
    <name evidence="4" type="primary">nadR</name>
    <name evidence="4" type="ORF">F4V44_11785</name>
</gene>
<dbReference type="PANTHER" id="PTHR37512">
    <property type="entry name" value="TRIFUNCTIONAL NAD BIOSYNTHESIS/REGULATOR PROTEIN NADR"/>
    <property type="match status" value="1"/>
</dbReference>
<dbReference type="PIRSF" id="PIRSF004776">
    <property type="entry name" value="NadR_NMNAT/RNK"/>
    <property type="match status" value="1"/>
</dbReference>
<dbReference type="InterPro" id="IPR038727">
    <property type="entry name" value="NadR/Ttd14_AAA_dom"/>
</dbReference>
<dbReference type="Gene3D" id="3.40.50.620">
    <property type="entry name" value="HUPs"/>
    <property type="match status" value="1"/>
</dbReference>
<dbReference type="NCBIfam" id="TIGR00125">
    <property type="entry name" value="cyt_tran_rel"/>
    <property type="match status" value="1"/>
</dbReference>
<keyword evidence="5" id="KW-1185">Reference proteome</keyword>
<dbReference type="SUPFAM" id="SSF52540">
    <property type="entry name" value="P-loop containing nucleoside triphosphate hydrolases"/>
    <property type="match status" value="1"/>
</dbReference>
<feature type="binding site" evidence="1">
    <location>
        <position position="14"/>
    </location>
    <ligand>
        <name>NAD(+)</name>
        <dbReference type="ChEBI" id="CHEBI:57540"/>
        <label>1</label>
    </ligand>
</feature>
<proteinExistence type="predicted"/>
<feature type="binding site" evidence="1">
    <location>
        <position position="41"/>
    </location>
    <ligand>
        <name>NAD(+)</name>
        <dbReference type="ChEBI" id="CHEBI:57540"/>
        <label>1</label>
    </ligand>
</feature>
<dbReference type="GO" id="GO:0050262">
    <property type="term" value="F:ribosylnicotinamide kinase activity"/>
    <property type="evidence" value="ECO:0007669"/>
    <property type="project" value="UniProtKB-EC"/>
</dbReference>
<dbReference type="EC" id="2.7.7.1" evidence="4"/>
<keyword evidence="4" id="KW-0418">Kinase</keyword>
<keyword evidence="4" id="KW-0548">Nucleotidyltransferase</keyword>
<evidence type="ECO:0000313" key="5">
    <source>
        <dbReference type="Proteomes" id="UP000326671"/>
    </source>
</evidence>
<dbReference type="RefSeq" id="WP_150440218.1">
    <property type="nucleotide sequence ID" value="NZ_VYKL01000018.1"/>
</dbReference>
<evidence type="ECO:0000313" key="4">
    <source>
        <dbReference type="EMBL" id="KAA9023817.1"/>
    </source>
</evidence>
<dbReference type="InterPro" id="IPR027417">
    <property type="entry name" value="P-loop_NTPase"/>
</dbReference>
<dbReference type="AlphaFoldDB" id="A0A5J5HTU5"/>
<feature type="domain" description="NadR/Ttd14 AAA" evidence="3">
    <location>
        <begin position="168"/>
        <end position="327"/>
    </location>
</feature>
<dbReference type="InterPro" id="IPR052735">
    <property type="entry name" value="NAD_biosynth-regulator"/>
</dbReference>
<dbReference type="EMBL" id="VYKL01000018">
    <property type="protein sequence ID" value="KAA9023817.1"/>
    <property type="molecule type" value="Genomic_DNA"/>
</dbReference>
<evidence type="ECO:0000259" key="2">
    <source>
        <dbReference type="Pfam" id="PF01467"/>
    </source>
</evidence>
<reference evidence="4 5" key="1">
    <citation type="submission" date="2019-09" db="EMBL/GenBank/DDBJ databases">
        <title>Whole genome sequences of isolates from the Mars Exploration Rovers.</title>
        <authorList>
            <person name="Seuylemezian A."/>
            <person name="Vaishampayan P."/>
        </authorList>
    </citation>
    <scope>NUCLEOTIDE SEQUENCE [LARGE SCALE GENOMIC DNA]</scope>
    <source>
        <strain evidence="4 5">MER_TA_151</strain>
    </source>
</reference>
<keyword evidence="4" id="KW-0808">Transferase</keyword>
<accession>A0A5J5HTU5</accession>
<dbReference type="Pfam" id="PF13521">
    <property type="entry name" value="AAA_28"/>
    <property type="match status" value="1"/>
</dbReference>
<evidence type="ECO:0000259" key="3">
    <source>
        <dbReference type="Pfam" id="PF13521"/>
    </source>
</evidence>
<dbReference type="GO" id="GO:0000166">
    <property type="term" value="F:nucleotide binding"/>
    <property type="evidence" value="ECO:0007669"/>
    <property type="project" value="UniProtKB-KW"/>
</dbReference>
<dbReference type="Pfam" id="PF01467">
    <property type="entry name" value="CTP_transf_like"/>
    <property type="match status" value="1"/>
</dbReference>
<name>A0A5J5HTU5_9BACI</name>
<dbReference type="Proteomes" id="UP000326671">
    <property type="component" value="Unassembled WGS sequence"/>
</dbReference>
<comment type="caution">
    <text evidence="4">The sequence shown here is derived from an EMBL/GenBank/DDBJ whole genome shotgun (WGS) entry which is preliminary data.</text>
</comment>
<sequence length="340" mass="39341">MTVGFIGGKFLPLHLGHVYSITKAACMVDELFVILSHSEKRDRSLCDNSKVDYISAQVRLRWLSQLTKDMENVHVLSIKDEAENEEEYDWAQGGMAIRNTIGKPIDIVFSSETAYTPIFKQIYPNSEHILLDETRRKIPISATRIRKEGPFIHWNYIPDVVKPYFVKKIVIVGTESCGKSTLTRYLAKLFNTTVVEEYGRMVCDELGGCDGLLLPEDFQRIAYGHKLLEHQAIQKANKVVFIDTEAMITQYYSKLYCNQEQKVLDEIGDLQDYDLWLLLEPDVKWVDDGLRVHGEQTIRENNHLELKRMLDRKGILYQEIKGNYYERLDRAIKLVNTLVS</sequence>
<dbReference type="PANTHER" id="PTHR37512:SF1">
    <property type="entry name" value="NADR_TTD14 AAA DOMAIN-CONTAINING PROTEIN"/>
    <property type="match status" value="1"/>
</dbReference>
<protein>
    <submittedName>
        <fullName evidence="4">Multifunctional transcriptional regulator/nicotinamide-nucleotide adenylyltransferase/ribosylnicotinamide kinase NadR</fullName>
        <ecNumber evidence="4">2.7.1.22</ecNumber>
        <ecNumber evidence="4">2.7.7.1</ecNumber>
    </submittedName>
</protein>
<keyword evidence="1" id="KW-0547">Nucleotide-binding</keyword>